<accession>A0A067S3H4</accession>
<name>A0A067S3H4_GALM3</name>
<proteinExistence type="predicted"/>
<gene>
    <name evidence="1" type="ORF">GALMADRAFT_260267</name>
</gene>
<keyword evidence="2" id="KW-1185">Reference proteome</keyword>
<dbReference type="AlphaFoldDB" id="A0A067S3H4"/>
<organism evidence="1 2">
    <name type="scientific">Galerina marginata (strain CBS 339.88)</name>
    <dbReference type="NCBI Taxonomy" id="685588"/>
    <lineage>
        <taxon>Eukaryota</taxon>
        <taxon>Fungi</taxon>
        <taxon>Dikarya</taxon>
        <taxon>Basidiomycota</taxon>
        <taxon>Agaricomycotina</taxon>
        <taxon>Agaricomycetes</taxon>
        <taxon>Agaricomycetidae</taxon>
        <taxon>Agaricales</taxon>
        <taxon>Agaricineae</taxon>
        <taxon>Strophariaceae</taxon>
        <taxon>Galerina</taxon>
    </lineage>
</organism>
<protein>
    <submittedName>
        <fullName evidence="1">Uncharacterized protein</fullName>
    </submittedName>
</protein>
<dbReference type="Proteomes" id="UP000027222">
    <property type="component" value="Unassembled WGS sequence"/>
</dbReference>
<dbReference type="HOGENOM" id="CLU_2073345_0_0_1"/>
<evidence type="ECO:0000313" key="2">
    <source>
        <dbReference type="Proteomes" id="UP000027222"/>
    </source>
</evidence>
<sequence length="118" mass="13602">MYELDWPHFSTSLTQNIKRVREDPAPLQTTRPQVFNLIVFVPEDAREIYENEELYTPDFAMNNKQFTLSIGGTTYIAVDKVVLKSWAEAMEVEYLGRAAPWLVISESSLSKHAFDDDN</sequence>
<dbReference type="EMBL" id="KL142454">
    <property type="protein sequence ID" value="KDR65356.1"/>
    <property type="molecule type" value="Genomic_DNA"/>
</dbReference>
<evidence type="ECO:0000313" key="1">
    <source>
        <dbReference type="EMBL" id="KDR65356.1"/>
    </source>
</evidence>
<reference evidence="2" key="1">
    <citation type="journal article" date="2014" name="Proc. Natl. Acad. Sci. U.S.A.">
        <title>Extensive sampling of basidiomycete genomes demonstrates inadequacy of the white-rot/brown-rot paradigm for wood decay fungi.</title>
        <authorList>
            <person name="Riley R."/>
            <person name="Salamov A.A."/>
            <person name="Brown D.W."/>
            <person name="Nagy L.G."/>
            <person name="Floudas D."/>
            <person name="Held B.W."/>
            <person name="Levasseur A."/>
            <person name="Lombard V."/>
            <person name="Morin E."/>
            <person name="Otillar R."/>
            <person name="Lindquist E.A."/>
            <person name="Sun H."/>
            <person name="LaButti K.M."/>
            <person name="Schmutz J."/>
            <person name="Jabbour D."/>
            <person name="Luo H."/>
            <person name="Baker S.E."/>
            <person name="Pisabarro A.G."/>
            <person name="Walton J.D."/>
            <person name="Blanchette R.A."/>
            <person name="Henrissat B."/>
            <person name="Martin F."/>
            <person name="Cullen D."/>
            <person name="Hibbett D.S."/>
            <person name="Grigoriev I.V."/>
        </authorList>
    </citation>
    <scope>NUCLEOTIDE SEQUENCE [LARGE SCALE GENOMIC DNA]</scope>
    <source>
        <strain evidence="2">CBS 339.88</strain>
    </source>
</reference>